<keyword evidence="2" id="KW-0472">Membrane</keyword>
<keyword evidence="4" id="KW-1185">Reference proteome</keyword>
<dbReference type="Proteomes" id="UP001477443">
    <property type="component" value="Chromosome"/>
</dbReference>
<accession>A0ABZ2RQ77</accession>
<sequence>MRFDFIRPIMMPALVASQAQTEEKIHEYILKFFASYNFDVEAINFELLKTEIIKRYPDQKNNFDHYSAEDLKKLFKFQLKKVEVETNKGIIKNFKNSYNENRSQIKRVITDAKNKYSVNQDGQISSKNVLSRLEELKQLYEEQKSEFDRIKTILNFLVSFSATLNTVKLISYGIVVGGFF</sequence>
<organism evidence="3 4">
    <name type="scientific">Mycoplasmopsis felifaucium</name>
    <dbReference type="NCBI Taxonomy" id="35768"/>
    <lineage>
        <taxon>Bacteria</taxon>
        <taxon>Bacillati</taxon>
        <taxon>Mycoplasmatota</taxon>
        <taxon>Mycoplasmoidales</taxon>
        <taxon>Metamycoplasmataceae</taxon>
        <taxon>Mycoplasmopsis</taxon>
    </lineage>
</organism>
<feature type="coiled-coil region" evidence="1">
    <location>
        <begin position="95"/>
        <end position="153"/>
    </location>
</feature>
<evidence type="ECO:0000313" key="3">
    <source>
        <dbReference type="EMBL" id="WXL29206.1"/>
    </source>
</evidence>
<proteinExistence type="predicted"/>
<keyword evidence="2" id="KW-1133">Transmembrane helix</keyword>
<gene>
    <name evidence="3" type="ORF">WG617_00960</name>
</gene>
<keyword evidence="2" id="KW-0812">Transmembrane</keyword>
<evidence type="ECO:0000313" key="4">
    <source>
        <dbReference type="Proteomes" id="UP001477443"/>
    </source>
</evidence>
<reference evidence="3" key="1">
    <citation type="submission" date="2024-03" db="EMBL/GenBank/DDBJ databases">
        <title>Complete genome sequence of Mycoplasma felifaucium Z921 isolated from the trachea of a cheetah.</title>
        <authorList>
            <person name="Spergser J."/>
        </authorList>
    </citation>
    <scope>NUCLEOTIDE SEQUENCE [LARGE SCALE GENOMIC DNA]</scope>
    <source>
        <strain evidence="3">Z921</strain>
    </source>
</reference>
<dbReference type="RefSeq" id="WP_338822825.1">
    <property type="nucleotide sequence ID" value="NZ_CP148067.1"/>
</dbReference>
<protein>
    <submittedName>
        <fullName evidence="3">Uncharacterized protein</fullName>
    </submittedName>
</protein>
<feature type="transmembrane region" description="Helical" evidence="2">
    <location>
        <begin position="153"/>
        <end position="175"/>
    </location>
</feature>
<name>A0ABZ2RQ77_9BACT</name>
<keyword evidence="1" id="KW-0175">Coiled coil</keyword>
<evidence type="ECO:0000256" key="2">
    <source>
        <dbReference type="SAM" id="Phobius"/>
    </source>
</evidence>
<evidence type="ECO:0000256" key="1">
    <source>
        <dbReference type="SAM" id="Coils"/>
    </source>
</evidence>
<dbReference type="EMBL" id="CP148067">
    <property type="protein sequence ID" value="WXL29206.1"/>
    <property type="molecule type" value="Genomic_DNA"/>
</dbReference>